<protein>
    <submittedName>
        <fullName evidence="2">Uncharacterized protein</fullName>
    </submittedName>
</protein>
<evidence type="ECO:0000313" key="2">
    <source>
        <dbReference type="EMBL" id="GBP29341.1"/>
    </source>
</evidence>
<dbReference type="EMBL" id="BGZK01000219">
    <property type="protein sequence ID" value="GBP29341.1"/>
    <property type="molecule type" value="Genomic_DNA"/>
</dbReference>
<proteinExistence type="predicted"/>
<keyword evidence="3" id="KW-1185">Reference proteome</keyword>
<gene>
    <name evidence="2" type="ORF">EVAR_22713_1</name>
</gene>
<evidence type="ECO:0000256" key="1">
    <source>
        <dbReference type="SAM" id="MobiDB-lite"/>
    </source>
</evidence>
<dbReference type="Proteomes" id="UP000299102">
    <property type="component" value="Unassembled WGS sequence"/>
</dbReference>
<reference evidence="2 3" key="1">
    <citation type="journal article" date="2019" name="Commun. Biol.">
        <title>The bagworm genome reveals a unique fibroin gene that provides high tensile strength.</title>
        <authorList>
            <person name="Kono N."/>
            <person name="Nakamura H."/>
            <person name="Ohtoshi R."/>
            <person name="Tomita M."/>
            <person name="Numata K."/>
            <person name="Arakawa K."/>
        </authorList>
    </citation>
    <scope>NUCLEOTIDE SEQUENCE [LARGE SCALE GENOMIC DNA]</scope>
</reference>
<feature type="region of interest" description="Disordered" evidence="1">
    <location>
        <begin position="95"/>
        <end position="121"/>
    </location>
</feature>
<accession>A0A4C1US94</accession>
<sequence>MTTRKTREALPDSWDGKEYLSGWQRGEAEATSDLSFTERTSVFYENVTSSNNGPMIPDHSPNQKTALRRPPRSDCHPSLPTPAIYECLITGVKLTTPRSGGPVNGRLEARQSSGASRRAQS</sequence>
<dbReference type="AlphaFoldDB" id="A0A4C1US94"/>
<name>A0A4C1US94_EUMVA</name>
<organism evidence="2 3">
    <name type="scientific">Eumeta variegata</name>
    <name type="common">Bagworm moth</name>
    <name type="synonym">Eumeta japonica</name>
    <dbReference type="NCBI Taxonomy" id="151549"/>
    <lineage>
        <taxon>Eukaryota</taxon>
        <taxon>Metazoa</taxon>
        <taxon>Ecdysozoa</taxon>
        <taxon>Arthropoda</taxon>
        <taxon>Hexapoda</taxon>
        <taxon>Insecta</taxon>
        <taxon>Pterygota</taxon>
        <taxon>Neoptera</taxon>
        <taxon>Endopterygota</taxon>
        <taxon>Lepidoptera</taxon>
        <taxon>Glossata</taxon>
        <taxon>Ditrysia</taxon>
        <taxon>Tineoidea</taxon>
        <taxon>Psychidae</taxon>
        <taxon>Oiketicinae</taxon>
        <taxon>Eumeta</taxon>
    </lineage>
</organism>
<comment type="caution">
    <text evidence="2">The sequence shown here is derived from an EMBL/GenBank/DDBJ whole genome shotgun (WGS) entry which is preliminary data.</text>
</comment>
<feature type="compositionally biased region" description="Low complexity" evidence="1">
    <location>
        <begin position="110"/>
        <end position="121"/>
    </location>
</feature>
<feature type="region of interest" description="Disordered" evidence="1">
    <location>
        <begin position="47"/>
        <end position="78"/>
    </location>
</feature>
<evidence type="ECO:0000313" key="3">
    <source>
        <dbReference type="Proteomes" id="UP000299102"/>
    </source>
</evidence>